<reference evidence="4" key="1">
    <citation type="submission" date="2010-06" db="EMBL/GenBank/DDBJ databases">
        <authorList>
            <person name="Jiang H."/>
            <person name="Abraham K."/>
            <person name="Ali S."/>
            <person name="Alsbrooks S.L."/>
            <person name="Anim B.N."/>
            <person name="Anosike U.S."/>
            <person name="Attaway T."/>
            <person name="Bandaranaike D.P."/>
            <person name="Battles P.K."/>
            <person name="Bell S.N."/>
            <person name="Bell A.V."/>
            <person name="Beltran B."/>
            <person name="Bickham C."/>
            <person name="Bustamante Y."/>
            <person name="Caleb T."/>
            <person name="Canada A."/>
            <person name="Cardenas V."/>
            <person name="Carter K."/>
            <person name="Chacko J."/>
            <person name="Chandrabose M.N."/>
            <person name="Chavez D."/>
            <person name="Chavez A."/>
            <person name="Chen L."/>
            <person name="Chu H.-S."/>
            <person name="Claassen K.J."/>
            <person name="Cockrell R."/>
            <person name="Collins M."/>
            <person name="Cooper J.A."/>
            <person name="Cree A."/>
            <person name="Curry S.M."/>
            <person name="Da Y."/>
            <person name="Dao M.D."/>
            <person name="Das B."/>
            <person name="Davila M.-L."/>
            <person name="Davy-Carroll L."/>
            <person name="Denson S."/>
            <person name="Dinh H."/>
            <person name="Ebong V.E."/>
            <person name="Edwards J.R."/>
            <person name="Egan A."/>
            <person name="El-Daye J."/>
            <person name="Escobedo L."/>
            <person name="Fernandez S."/>
            <person name="Fernando P.R."/>
            <person name="Flagg N."/>
            <person name="Forbes L.D."/>
            <person name="Fowler R.G."/>
            <person name="Fu Q."/>
            <person name="Gabisi R.A."/>
            <person name="Ganer J."/>
            <person name="Garbino Pronczuk A."/>
            <person name="Garcia R.M."/>
            <person name="Garner T."/>
            <person name="Garrett T.E."/>
            <person name="Gonzalez D.A."/>
            <person name="Hamid H."/>
            <person name="Hawkins E.S."/>
            <person name="Hirani K."/>
            <person name="Hogues M.E."/>
            <person name="Hollins B."/>
            <person name="Hsiao C.-H."/>
            <person name="Jabil R."/>
            <person name="James M.L."/>
            <person name="Jhangiani S.N."/>
            <person name="Johnson B."/>
            <person name="Johnson Q."/>
            <person name="Joshi V."/>
            <person name="Kalu J.B."/>
            <person name="Kam C."/>
            <person name="Kashfia A."/>
            <person name="Keebler J."/>
            <person name="Kisamo H."/>
            <person name="Kovar C.L."/>
            <person name="Lago L.A."/>
            <person name="Lai C.-Y."/>
            <person name="Laidlaw J."/>
            <person name="Lara F."/>
            <person name="Le T.-K."/>
            <person name="Lee S.L."/>
            <person name="Legall F.H."/>
            <person name="Lemon S.J."/>
            <person name="Lewis L.R."/>
            <person name="Li B."/>
            <person name="Liu Y."/>
            <person name="Liu Y.-S."/>
            <person name="Lopez J."/>
            <person name="Lozado R.J."/>
            <person name="Lu J."/>
            <person name="Madu R.C."/>
            <person name="Maheshwari M."/>
            <person name="Maheshwari R."/>
            <person name="Malloy K."/>
            <person name="Martinez E."/>
            <person name="Mathew T."/>
            <person name="Mercado I.C."/>
            <person name="Mercado C."/>
            <person name="Meyer B."/>
            <person name="Montgomery K."/>
            <person name="Morgan M.B."/>
            <person name="Munidasa M."/>
            <person name="Nazareth L.V."/>
            <person name="Nelson J."/>
            <person name="Ng B.M."/>
            <person name="Nguyen N.B."/>
            <person name="Nguyen P.Q."/>
            <person name="Nguyen T."/>
            <person name="Obregon M."/>
            <person name="Okwuonu G.O."/>
            <person name="Onwere C.G."/>
            <person name="Orozco G."/>
            <person name="Parra A."/>
            <person name="Patel S."/>
            <person name="Patil S."/>
            <person name="Perez A."/>
            <person name="Perez Y."/>
            <person name="Pham C."/>
            <person name="Primus E.L."/>
            <person name="Pu L.-L."/>
            <person name="Puazo M."/>
            <person name="Qin X."/>
            <person name="Quiroz J.B."/>
            <person name="Reese J."/>
            <person name="Richards S."/>
            <person name="Rives C.M."/>
            <person name="Robberts R."/>
            <person name="Ruiz S.J."/>
            <person name="Ruiz M.J."/>
            <person name="Santibanez J."/>
            <person name="Schneider B.W."/>
            <person name="Sisson I."/>
            <person name="Smith M."/>
            <person name="Sodergren E."/>
            <person name="Song X.-Z."/>
            <person name="Song B.B."/>
            <person name="Summersgill H."/>
            <person name="Thelus R."/>
            <person name="Thornton R.D."/>
            <person name="Trejos Z.Y."/>
            <person name="Usmani K."/>
            <person name="Vattathil S."/>
            <person name="Villasana D."/>
            <person name="Walker D.L."/>
            <person name="Wang S."/>
            <person name="Wang K."/>
            <person name="White C.S."/>
            <person name="Williams A.C."/>
            <person name="Williamson J."/>
            <person name="Wilson K."/>
            <person name="Woghiren I.O."/>
            <person name="Woodworth J.R."/>
            <person name="Worley K.C."/>
            <person name="Wright R.A."/>
            <person name="Wu W."/>
            <person name="Young L."/>
            <person name="Zhang L."/>
            <person name="Zhang J."/>
            <person name="Zhu Y."/>
            <person name="Muzny D.M."/>
            <person name="Weinstock G."/>
            <person name="Gibbs R.A."/>
        </authorList>
    </citation>
    <scope>NUCLEOTIDE SEQUENCE [LARGE SCALE GENOMIC DNA]</scope>
    <source>
        <strain evidence="4">LSR1</strain>
    </source>
</reference>
<dbReference type="EnsemblMetazoa" id="XM_029491239.1">
    <property type="protein sequence ID" value="XP_029347099.1"/>
    <property type="gene ID" value="LOC100571594"/>
</dbReference>
<dbReference type="OrthoDB" id="407432at2759"/>
<dbReference type="GO" id="GO:1990817">
    <property type="term" value="F:poly(A) RNA polymerase activity"/>
    <property type="evidence" value="ECO:0007669"/>
    <property type="project" value="UniProtKB-ARBA"/>
</dbReference>
<dbReference type="EnsemblMetazoa" id="XM_029491245.1">
    <property type="protein sequence ID" value="XP_029347105.1"/>
    <property type="gene ID" value="LOC100571594"/>
</dbReference>
<keyword evidence="1" id="KW-0175">Coiled coil</keyword>
<evidence type="ECO:0000313" key="4">
    <source>
        <dbReference type="Proteomes" id="UP000007819"/>
    </source>
</evidence>
<reference evidence="3" key="2">
    <citation type="submission" date="2022-06" db="UniProtKB">
        <authorList>
            <consortium name="EnsemblMetazoa"/>
        </authorList>
    </citation>
    <scope>IDENTIFICATION</scope>
</reference>
<dbReference type="EnsemblMetazoa" id="XM_029491246.1">
    <property type="protein sequence ID" value="XP_029347106.1"/>
    <property type="gene ID" value="LOC100571594"/>
</dbReference>
<dbReference type="EnsemblMetazoa" id="XM_029491237.1">
    <property type="protein sequence ID" value="XP_029347097.1"/>
    <property type="gene ID" value="LOC100571594"/>
</dbReference>
<dbReference type="RefSeq" id="XP_029347104.1">
    <property type="nucleotide sequence ID" value="XM_029491244.1"/>
</dbReference>
<proteinExistence type="predicted"/>
<dbReference type="KEGG" id="api:100571594"/>
<dbReference type="RefSeq" id="XP_029347100.1">
    <property type="nucleotide sequence ID" value="XM_029491240.1"/>
</dbReference>
<dbReference type="RefSeq" id="XP_029347105.1">
    <property type="nucleotide sequence ID" value="XM_029491245.1"/>
</dbReference>
<dbReference type="PANTHER" id="PTHR12271:SF66">
    <property type="entry name" value="TERMINAL URIDYLYLTRANSFERASE TAILOR"/>
    <property type="match status" value="1"/>
</dbReference>
<protein>
    <recommendedName>
        <fullName evidence="2">C2H2-type domain-containing protein</fullName>
    </recommendedName>
</protein>
<sequence>MAETMNIDVSIKLPPLLLQPFSINNNEAKCTKCNISCAPEEKNILYHLSVCNGTLIEENIQTQFKFNCLKCNYLTDSIDQWKCHLFKLDHISKNVDFDIITFSYDCMLCNTHFYGFRESILKHHCQPKFISKLSYVMSTVYGKHKCQDNQTMLHYCTYCSFYTYNLTELHKEKHSEVACISVCHSCHITFYGQTNEQYLNHRVTYEHMLLWYLNGARSKTKKINSTNLNKSYDVDDDDNPRETICQDNNEIIISTRNLTSYITKKNIITELIDQLSAQPMKSAFNDYIRKNFDLYIRELQTSNNIELSMGFYCEICDIVLCNHDAWNEHDKEFHINDNDIKVLFCGVCCIYHLSAQTVTIKQHFMTVEHIAMKVFHQITLNQIKTSTDHINNFNKNPNPTNDDKDSDFNVETKNIKYSNEYYVKNKTIKNDDSNFKKNNYIVLNEIIQERYGKFKLVEYVNNSFAILFENISQVKRLREDKKELENQYDFTIQFVENYHSEKVLSLETKKLFEDWSLLCAKILSDLELMNLSRTSIETRSRVQQLCDSICSFQINTDSKKIHTFGSRVYGLATNTTNIDIYLEIDDTFDGIIANNEKIQVEYVQQFTKYCLSKPEVFQNVKSICNCRMPIVTFYHVPSKFICDVSFKSGLVTYNTELIKFYLLMNPTVKWLVCVIVKNWAPQNGLIDRQLFTSYALIWLVLFYLMTEKVVPSLIKLRHISTEDDHKVIEGWDCTFGKCFIYISEEKRPKLLLGFFQYYANKRALKDNVLSTCTGQLIKKHEFFERFSQLPGLSQIQRTKFKNFKAEVDSSFEKNYGLVLQDPFELSFNLTRNLHDKALNDFCDLCMQSSRLLLNMKD</sequence>
<dbReference type="RefSeq" id="XP_029347097.1">
    <property type="nucleotide sequence ID" value="XM_029491237.1"/>
</dbReference>
<dbReference type="EnsemblMetazoa" id="XM_029491244.1">
    <property type="protein sequence ID" value="XP_029347104.1"/>
    <property type="gene ID" value="LOC100571594"/>
</dbReference>
<evidence type="ECO:0000256" key="1">
    <source>
        <dbReference type="SAM" id="Coils"/>
    </source>
</evidence>
<dbReference type="Pfam" id="PF22600">
    <property type="entry name" value="MTPAP-like_central"/>
    <property type="match status" value="1"/>
</dbReference>
<dbReference type="RefSeq" id="XP_029347102.1">
    <property type="nucleotide sequence ID" value="XM_029491242.1"/>
</dbReference>
<dbReference type="RefSeq" id="XP_029347103.1">
    <property type="nucleotide sequence ID" value="XM_029491243.1"/>
</dbReference>
<dbReference type="Gene3D" id="3.30.460.10">
    <property type="entry name" value="Beta Polymerase, domain 2"/>
    <property type="match status" value="1"/>
</dbReference>
<dbReference type="InterPro" id="IPR013087">
    <property type="entry name" value="Znf_C2H2_type"/>
</dbReference>
<dbReference type="RefSeq" id="XP_008187016.2">
    <property type="nucleotide sequence ID" value="XM_008188794.3"/>
</dbReference>
<dbReference type="EnsemblMetazoa" id="XM_029491240.1">
    <property type="protein sequence ID" value="XP_029347100.1"/>
    <property type="gene ID" value="LOC100571594"/>
</dbReference>
<dbReference type="AlphaFoldDB" id="A0A8R2NSH2"/>
<dbReference type="GO" id="GO:0031123">
    <property type="term" value="P:RNA 3'-end processing"/>
    <property type="evidence" value="ECO:0007669"/>
    <property type="project" value="TreeGrafter"/>
</dbReference>
<dbReference type="EnsemblMetazoa" id="XM_029491238.1">
    <property type="protein sequence ID" value="XP_029347098.1"/>
    <property type="gene ID" value="LOC100571594"/>
</dbReference>
<dbReference type="InterPro" id="IPR054708">
    <property type="entry name" value="MTPAP-like_central"/>
</dbReference>
<dbReference type="RefSeq" id="XP_029347098.1">
    <property type="nucleotide sequence ID" value="XM_029491238.1"/>
</dbReference>
<dbReference type="EnsemblMetazoa" id="XM_008188794.3">
    <property type="protein sequence ID" value="XP_008187016.2"/>
    <property type="gene ID" value="LOC100571594"/>
</dbReference>
<dbReference type="PROSITE" id="PS00028">
    <property type="entry name" value="ZINC_FINGER_C2H2_1"/>
    <property type="match status" value="1"/>
</dbReference>
<name>A0A8R2NSH2_ACYPI</name>
<dbReference type="RefSeq" id="XP_029347101.1">
    <property type="nucleotide sequence ID" value="XM_029491241.1"/>
</dbReference>
<dbReference type="EnsemblMetazoa" id="XM_029491241.1">
    <property type="protein sequence ID" value="XP_029347101.1"/>
    <property type="gene ID" value="LOC100571594"/>
</dbReference>
<evidence type="ECO:0000313" key="3">
    <source>
        <dbReference type="EnsemblMetazoa" id="XP_029347097.1"/>
    </source>
</evidence>
<dbReference type="GO" id="GO:0046872">
    <property type="term" value="F:metal ion binding"/>
    <property type="evidence" value="ECO:0007669"/>
    <property type="project" value="UniProtKB-KW"/>
</dbReference>
<dbReference type="PANTHER" id="PTHR12271">
    <property type="entry name" value="POLY A POLYMERASE CID PAP -RELATED"/>
    <property type="match status" value="1"/>
</dbReference>
<dbReference type="SUPFAM" id="SSF81631">
    <property type="entry name" value="PAP/OAS1 substrate-binding domain"/>
    <property type="match status" value="1"/>
</dbReference>
<dbReference type="RefSeq" id="XP_016663137.1">
    <property type="nucleotide sequence ID" value="XM_016807648.2"/>
</dbReference>
<dbReference type="RefSeq" id="XP_029347099.1">
    <property type="nucleotide sequence ID" value="XM_029491239.1"/>
</dbReference>
<dbReference type="SUPFAM" id="SSF81301">
    <property type="entry name" value="Nucleotidyltransferase"/>
    <property type="match status" value="1"/>
</dbReference>
<keyword evidence="4" id="KW-1185">Reference proteome</keyword>
<evidence type="ECO:0000259" key="2">
    <source>
        <dbReference type="PROSITE" id="PS00028"/>
    </source>
</evidence>
<dbReference type="EnsemblMetazoa" id="XM_029491243.1">
    <property type="protein sequence ID" value="XP_029347103.1"/>
    <property type="gene ID" value="LOC100571594"/>
</dbReference>
<feature type="coiled-coil region" evidence="1">
    <location>
        <begin position="467"/>
        <end position="494"/>
    </location>
</feature>
<dbReference type="InterPro" id="IPR043519">
    <property type="entry name" value="NT_sf"/>
</dbReference>
<dbReference type="EnsemblMetazoa" id="XM_029491242.1">
    <property type="protein sequence ID" value="XP_029347102.1"/>
    <property type="gene ID" value="LOC100571594"/>
</dbReference>
<dbReference type="Gene3D" id="1.10.1410.10">
    <property type="match status" value="1"/>
</dbReference>
<dbReference type="GO" id="GO:0050265">
    <property type="term" value="F:RNA uridylyltransferase activity"/>
    <property type="evidence" value="ECO:0007669"/>
    <property type="project" value="TreeGrafter"/>
</dbReference>
<dbReference type="Proteomes" id="UP000007819">
    <property type="component" value="Chromosome A3"/>
</dbReference>
<feature type="domain" description="C2H2-type" evidence="2">
    <location>
        <begin position="313"/>
        <end position="334"/>
    </location>
</feature>
<dbReference type="RefSeq" id="XP_029347106.1">
    <property type="nucleotide sequence ID" value="XM_029491246.1"/>
</dbReference>
<dbReference type="CDD" id="cd05402">
    <property type="entry name" value="NT_PAP_TUTase"/>
    <property type="match status" value="1"/>
</dbReference>
<accession>A0A8R2NSH2</accession>
<dbReference type="GeneID" id="100571594"/>
<organism evidence="3 4">
    <name type="scientific">Acyrthosiphon pisum</name>
    <name type="common">Pea aphid</name>
    <dbReference type="NCBI Taxonomy" id="7029"/>
    <lineage>
        <taxon>Eukaryota</taxon>
        <taxon>Metazoa</taxon>
        <taxon>Ecdysozoa</taxon>
        <taxon>Arthropoda</taxon>
        <taxon>Hexapoda</taxon>
        <taxon>Insecta</taxon>
        <taxon>Pterygota</taxon>
        <taxon>Neoptera</taxon>
        <taxon>Paraneoptera</taxon>
        <taxon>Hemiptera</taxon>
        <taxon>Sternorrhyncha</taxon>
        <taxon>Aphidomorpha</taxon>
        <taxon>Aphidoidea</taxon>
        <taxon>Aphididae</taxon>
        <taxon>Macrosiphini</taxon>
        <taxon>Acyrthosiphon</taxon>
    </lineage>
</organism>
<dbReference type="EnsemblMetazoa" id="XM_016807648.2">
    <property type="protein sequence ID" value="XP_016663137.1"/>
    <property type="gene ID" value="LOC100571594"/>
</dbReference>